<feature type="compositionally biased region" description="Polar residues" evidence="4">
    <location>
        <begin position="245"/>
        <end position="261"/>
    </location>
</feature>
<dbReference type="InterPro" id="IPR004127">
    <property type="entry name" value="Prefoldin_subunit_alpha"/>
</dbReference>
<organism evidence="5 6">
    <name type="scientific">Homarus americanus</name>
    <name type="common">American lobster</name>
    <dbReference type="NCBI Taxonomy" id="6706"/>
    <lineage>
        <taxon>Eukaryota</taxon>
        <taxon>Metazoa</taxon>
        <taxon>Ecdysozoa</taxon>
        <taxon>Arthropoda</taxon>
        <taxon>Crustacea</taxon>
        <taxon>Multicrustacea</taxon>
        <taxon>Malacostraca</taxon>
        <taxon>Eumalacostraca</taxon>
        <taxon>Eucarida</taxon>
        <taxon>Decapoda</taxon>
        <taxon>Pleocyemata</taxon>
        <taxon>Astacidea</taxon>
        <taxon>Nephropoidea</taxon>
        <taxon>Nephropidae</taxon>
        <taxon>Homarus</taxon>
    </lineage>
</organism>
<dbReference type="GO" id="GO:0003682">
    <property type="term" value="F:chromatin binding"/>
    <property type="evidence" value="ECO:0007669"/>
    <property type="project" value="TreeGrafter"/>
</dbReference>
<dbReference type="GO" id="GO:0003714">
    <property type="term" value="F:transcription corepressor activity"/>
    <property type="evidence" value="ECO:0007669"/>
    <property type="project" value="TreeGrafter"/>
</dbReference>
<keyword evidence="2" id="KW-0539">Nucleus</keyword>
<protein>
    <submittedName>
        <fullName evidence="5">Unconventional prefoldin RPB5 interactor-like</fullName>
    </submittedName>
</protein>
<dbReference type="InterPro" id="IPR009053">
    <property type="entry name" value="Prefoldin"/>
</dbReference>
<dbReference type="PANTHER" id="PTHR15111:SF0">
    <property type="entry name" value="UNCONVENTIONAL PREFOLDIN RPB5 INTERACTOR 1"/>
    <property type="match status" value="1"/>
</dbReference>
<evidence type="ECO:0000313" key="6">
    <source>
        <dbReference type="Proteomes" id="UP000747542"/>
    </source>
</evidence>
<dbReference type="CDD" id="cd23159">
    <property type="entry name" value="Prefoldin_URI1"/>
    <property type="match status" value="1"/>
</dbReference>
<evidence type="ECO:0000256" key="3">
    <source>
        <dbReference type="ARBA" id="ARBA00038295"/>
    </source>
</evidence>
<feature type="compositionally biased region" description="Basic and acidic residues" evidence="4">
    <location>
        <begin position="262"/>
        <end position="274"/>
    </location>
</feature>
<dbReference type="Gene3D" id="1.10.287.370">
    <property type="match status" value="1"/>
</dbReference>
<feature type="region of interest" description="Disordered" evidence="4">
    <location>
        <begin position="291"/>
        <end position="315"/>
    </location>
</feature>
<evidence type="ECO:0000313" key="5">
    <source>
        <dbReference type="EMBL" id="KAG7176633.1"/>
    </source>
</evidence>
<proteinExistence type="inferred from homology"/>
<keyword evidence="6" id="KW-1185">Reference proteome</keyword>
<dbReference type="EMBL" id="JAHLQT010003055">
    <property type="protein sequence ID" value="KAG7176633.1"/>
    <property type="molecule type" value="Genomic_DNA"/>
</dbReference>
<dbReference type="Proteomes" id="UP000747542">
    <property type="component" value="Unassembled WGS sequence"/>
</dbReference>
<dbReference type="GO" id="GO:0005634">
    <property type="term" value="C:nucleus"/>
    <property type="evidence" value="ECO:0007669"/>
    <property type="project" value="UniProtKB-SubCell"/>
</dbReference>
<evidence type="ECO:0000256" key="1">
    <source>
        <dbReference type="ARBA" id="ARBA00004123"/>
    </source>
</evidence>
<feature type="region of interest" description="Disordered" evidence="4">
    <location>
        <begin position="1"/>
        <end position="25"/>
    </location>
</feature>
<feature type="region of interest" description="Disordered" evidence="4">
    <location>
        <begin position="385"/>
        <end position="529"/>
    </location>
</feature>
<dbReference type="GO" id="GO:0019212">
    <property type="term" value="F:phosphatase inhibitor activity"/>
    <property type="evidence" value="ECO:0007669"/>
    <property type="project" value="TreeGrafter"/>
</dbReference>
<accession>A0A8J5NBR4</accession>
<feature type="compositionally biased region" description="Basic and acidic residues" evidence="4">
    <location>
        <begin position="493"/>
        <end position="517"/>
    </location>
</feature>
<comment type="subcellular location">
    <subcellularLocation>
        <location evidence="1">Nucleus</location>
    </subcellularLocation>
</comment>
<name>A0A8J5NBR4_HOMAM</name>
<dbReference type="Pfam" id="PF02996">
    <property type="entry name" value="Prefoldin"/>
    <property type="match status" value="1"/>
</dbReference>
<feature type="compositionally biased region" description="Basic residues" evidence="4">
    <location>
        <begin position="518"/>
        <end position="529"/>
    </location>
</feature>
<reference evidence="5" key="1">
    <citation type="journal article" date="2021" name="Sci. Adv.">
        <title>The American lobster genome reveals insights on longevity, neural, and immune adaptations.</title>
        <authorList>
            <person name="Polinski J.M."/>
            <person name="Zimin A.V."/>
            <person name="Clark K.F."/>
            <person name="Kohn A.B."/>
            <person name="Sadowski N."/>
            <person name="Timp W."/>
            <person name="Ptitsyn A."/>
            <person name="Khanna P."/>
            <person name="Romanova D.Y."/>
            <person name="Williams P."/>
            <person name="Greenwood S.J."/>
            <person name="Moroz L.L."/>
            <person name="Walt D.R."/>
            <person name="Bodnar A.G."/>
        </authorList>
    </citation>
    <scope>NUCLEOTIDE SEQUENCE</scope>
    <source>
        <strain evidence="5">GMGI-L3</strain>
    </source>
</reference>
<feature type="compositionally biased region" description="Pro residues" evidence="4">
    <location>
        <begin position="469"/>
        <end position="479"/>
    </location>
</feature>
<comment type="caution">
    <text evidence="5">The sequence shown here is derived from an EMBL/GenBank/DDBJ whole genome shotgun (WGS) entry which is preliminary data.</text>
</comment>
<sequence length="529" mass="59483">MKKTLSPIQDEGKNSGGSSDGIDPSVTLRTVKESLGNLVELQQVHKERLRIIEEELTKLQKFQKDYEQLLKRLQTLPDKTTHEASARNSPLQTVNVMVPFGKLAFMPGHLVHTNEILVLLGDNWFADRSAKQASDIVRRRVWILMQHGTLRVQLFRLKTVCLLESVSDCDEKIKMAEASRKIHTNWLKEAEEVMTGEAGNQMDILEELTEDEFQRSQEEHRKKVTKYYAQLREEERRALRSSESDPTPGTSTLSEDSCTSSIDERFANNLTEKDRQTYEDLMKRLDQLALQEDEDTDGSDETEESDNDQEISVAGEEKKVKFDAQISDSARTINSDGAEIAHETLLSKRAKLKRRVSWADDVRPLYTVIPDDESEDIYRIKYSSGPLSLPLEPPGAEGVDTADGGVESIQSPSDIYKVFGLGASGPEPPPRGILKKSTSLPAQGDNSDVQDGWCCPPKPLDIDSETPEDLPPPPPSPPPKRMHSIKPAFSYRVLEHKSDKAEALDDDDTTKTEEQPKKVSKFKAARMKK</sequence>
<gene>
    <name evidence="5" type="primary">Uri1-L</name>
    <name evidence="5" type="ORF">Hamer_G015443</name>
</gene>
<comment type="similarity">
    <text evidence="3">Belongs to the RNA polymerase II subunit 5-mediating protein family.</text>
</comment>
<dbReference type="AlphaFoldDB" id="A0A8J5NBR4"/>
<feature type="compositionally biased region" description="Polar residues" evidence="4">
    <location>
        <begin position="436"/>
        <end position="449"/>
    </location>
</feature>
<dbReference type="SUPFAM" id="SSF46579">
    <property type="entry name" value="Prefoldin"/>
    <property type="match status" value="1"/>
</dbReference>
<dbReference type="InterPro" id="IPR052255">
    <property type="entry name" value="RNA_pol_II_subunit5-mediator"/>
</dbReference>
<feature type="compositionally biased region" description="Acidic residues" evidence="4">
    <location>
        <begin position="291"/>
        <end position="309"/>
    </location>
</feature>
<feature type="region of interest" description="Disordered" evidence="4">
    <location>
        <begin position="235"/>
        <end position="274"/>
    </location>
</feature>
<evidence type="ECO:0000256" key="4">
    <source>
        <dbReference type="SAM" id="MobiDB-lite"/>
    </source>
</evidence>
<evidence type="ECO:0000256" key="2">
    <source>
        <dbReference type="ARBA" id="ARBA00023242"/>
    </source>
</evidence>
<dbReference type="PANTHER" id="PTHR15111">
    <property type="entry name" value="RNA POLYMERASE II SUBUNIT 5-MEDIATING PROTEIN NNX3"/>
    <property type="match status" value="1"/>
</dbReference>
<dbReference type="GO" id="GO:0000122">
    <property type="term" value="P:negative regulation of transcription by RNA polymerase II"/>
    <property type="evidence" value="ECO:0007669"/>
    <property type="project" value="TreeGrafter"/>
</dbReference>
<feature type="compositionally biased region" description="Low complexity" evidence="4">
    <location>
        <begin position="385"/>
        <end position="398"/>
    </location>
</feature>